<gene>
    <name evidence="2" type="ORF">K432DRAFT_401136</name>
</gene>
<reference evidence="2 3" key="1">
    <citation type="journal article" date="2016" name="Nat. Commun.">
        <title>Ectomycorrhizal ecology is imprinted in the genome of the dominant symbiotic fungus Cenococcum geophilum.</title>
        <authorList>
            <consortium name="DOE Joint Genome Institute"/>
            <person name="Peter M."/>
            <person name="Kohler A."/>
            <person name="Ohm R.A."/>
            <person name="Kuo A."/>
            <person name="Krutzmann J."/>
            <person name="Morin E."/>
            <person name="Arend M."/>
            <person name="Barry K.W."/>
            <person name="Binder M."/>
            <person name="Choi C."/>
            <person name="Clum A."/>
            <person name="Copeland A."/>
            <person name="Grisel N."/>
            <person name="Haridas S."/>
            <person name="Kipfer T."/>
            <person name="LaButti K."/>
            <person name="Lindquist E."/>
            <person name="Lipzen A."/>
            <person name="Maire R."/>
            <person name="Meier B."/>
            <person name="Mihaltcheva S."/>
            <person name="Molinier V."/>
            <person name="Murat C."/>
            <person name="Poggeler S."/>
            <person name="Quandt C.A."/>
            <person name="Sperisen C."/>
            <person name="Tritt A."/>
            <person name="Tisserant E."/>
            <person name="Crous P.W."/>
            <person name="Henrissat B."/>
            <person name="Nehls U."/>
            <person name="Egli S."/>
            <person name="Spatafora J.W."/>
            <person name="Grigoriev I.V."/>
            <person name="Martin F.M."/>
        </authorList>
    </citation>
    <scope>NUCLEOTIDE SEQUENCE [LARGE SCALE GENOMIC DNA]</scope>
    <source>
        <strain evidence="2 3">CBS 459.81</strain>
    </source>
</reference>
<feature type="region of interest" description="Disordered" evidence="1">
    <location>
        <begin position="1"/>
        <end position="49"/>
    </location>
</feature>
<evidence type="ECO:0000313" key="2">
    <source>
        <dbReference type="EMBL" id="OCK84442.1"/>
    </source>
</evidence>
<accession>A0A8E2EI53</accession>
<organism evidence="2 3">
    <name type="scientific">Lepidopterella palustris CBS 459.81</name>
    <dbReference type="NCBI Taxonomy" id="1314670"/>
    <lineage>
        <taxon>Eukaryota</taxon>
        <taxon>Fungi</taxon>
        <taxon>Dikarya</taxon>
        <taxon>Ascomycota</taxon>
        <taxon>Pezizomycotina</taxon>
        <taxon>Dothideomycetes</taxon>
        <taxon>Pleosporomycetidae</taxon>
        <taxon>Mytilinidiales</taxon>
        <taxon>Argynnaceae</taxon>
        <taxon>Lepidopterella</taxon>
    </lineage>
</organism>
<feature type="compositionally biased region" description="Pro residues" evidence="1">
    <location>
        <begin position="36"/>
        <end position="47"/>
    </location>
</feature>
<dbReference type="AlphaFoldDB" id="A0A8E2EI53"/>
<evidence type="ECO:0000256" key="1">
    <source>
        <dbReference type="SAM" id="MobiDB-lite"/>
    </source>
</evidence>
<proteinExistence type="predicted"/>
<sequence length="96" mass="10412">MPHLPFTPPTPSPSTSPTTPNPLDPQHQPSILLHPTPEPTLSSPPPRSLYQSTAQISSAYRKRYASYLAATFNINLEAAAMETEQELERSGGGGER</sequence>
<feature type="compositionally biased region" description="Pro residues" evidence="1">
    <location>
        <begin position="1"/>
        <end position="23"/>
    </location>
</feature>
<evidence type="ECO:0000313" key="3">
    <source>
        <dbReference type="Proteomes" id="UP000250266"/>
    </source>
</evidence>
<dbReference type="Proteomes" id="UP000250266">
    <property type="component" value="Unassembled WGS sequence"/>
</dbReference>
<keyword evidence="3" id="KW-1185">Reference proteome</keyword>
<dbReference type="EMBL" id="KV744837">
    <property type="protein sequence ID" value="OCK84442.1"/>
    <property type="molecule type" value="Genomic_DNA"/>
</dbReference>
<dbReference type="OrthoDB" id="3935170at2759"/>
<name>A0A8E2EI53_9PEZI</name>
<protein>
    <submittedName>
        <fullName evidence="2">Uncharacterized protein</fullName>
    </submittedName>
</protein>